<dbReference type="EMBL" id="LFYR01000192">
    <property type="protein sequence ID" value="KMZ75210.1"/>
    <property type="molecule type" value="Genomic_DNA"/>
</dbReference>
<evidence type="ECO:0000256" key="1">
    <source>
        <dbReference type="ARBA" id="ARBA00004323"/>
    </source>
</evidence>
<feature type="domain" description="Trichome birefringence-like C-terminal" evidence="10">
    <location>
        <begin position="154"/>
        <end position="408"/>
    </location>
</feature>
<dbReference type="GO" id="GO:0016413">
    <property type="term" value="F:O-acetyltransferase activity"/>
    <property type="evidence" value="ECO:0000318"/>
    <property type="project" value="GO_Central"/>
</dbReference>
<feature type="domain" description="Trichome birefringence-like C-terminal" evidence="10">
    <location>
        <begin position="124"/>
        <end position="148"/>
    </location>
</feature>
<keyword evidence="5 9" id="KW-1133">Transmembrane helix</keyword>
<dbReference type="PANTHER" id="PTHR32285:SF18">
    <property type="entry name" value="PROTEIN TRICHOME BIREFRINGENCE-LIKE 18"/>
    <property type="match status" value="1"/>
</dbReference>
<dbReference type="Proteomes" id="UP000036987">
    <property type="component" value="Unassembled WGS sequence"/>
</dbReference>
<dbReference type="Pfam" id="PF13839">
    <property type="entry name" value="PC-Esterase"/>
    <property type="match status" value="2"/>
</dbReference>
<feature type="transmembrane region" description="Helical" evidence="9">
    <location>
        <begin position="12"/>
        <end position="31"/>
    </location>
</feature>
<dbReference type="GO" id="GO:0005794">
    <property type="term" value="C:Golgi apparatus"/>
    <property type="evidence" value="ECO:0000318"/>
    <property type="project" value="GO_Central"/>
</dbReference>
<dbReference type="InterPro" id="IPR026057">
    <property type="entry name" value="TBL_C"/>
</dbReference>
<evidence type="ECO:0000256" key="9">
    <source>
        <dbReference type="SAM" id="Phobius"/>
    </source>
</evidence>
<evidence type="ECO:0000256" key="2">
    <source>
        <dbReference type="ARBA" id="ARBA00007727"/>
    </source>
</evidence>
<comment type="similarity">
    <text evidence="2">Belongs to the PC-esterase family. TBL subfamily.</text>
</comment>
<dbReference type="STRING" id="29655.A0A0K9Q432"/>
<feature type="region of interest" description="Disordered" evidence="8">
    <location>
        <begin position="41"/>
        <end position="70"/>
    </location>
</feature>
<reference evidence="13" key="1">
    <citation type="journal article" date="2016" name="Nature">
        <title>The genome of the seagrass Zostera marina reveals angiosperm adaptation to the sea.</title>
        <authorList>
            <person name="Olsen J.L."/>
            <person name="Rouze P."/>
            <person name="Verhelst B."/>
            <person name="Lin Y.-C."/>
            <person name="Bayer T."/>
            <person name="Collen J."/>
            <person name="Dattolo E."/>
            <person name="De Paoli E."/>
            <person name="Dittami S."/>
            <person name="Maumus F."/>
            <person name="Michel G."/>
            <person name="Kersting A."/>
            <person name="Lauritano C."/>
            <person name="Lohaus R."/>
            <person name="Toepel M."/>
            <person name="Tonon T."/>
            <person name="Vanneste K."/>
            <person name="Amirebrahimi M."/>
            <person name="Brakel J."/>
            <person name="Bostroem C."/>
            <person name="Chovatia M."/>
            <person name="Grimwood J."/>
            <person name="Jenkins J.W."/>
            <person name="Jueterbock A."/>
            <person name="Mraz A."/>
            <person name="Stam W.T."/>
            <person name="Tice H."/>
            <person name="Bornberg-Bauer E."/>
            <person name="Green P.J."/>
            <person name="Pearson G.A."/>
            <person name="Procaccini G."/>
            <person name="Duarte C.M."/>
            <person name="Schmutz J."/>
            <person name="Reusch T.B.H."/>
            <person name="Van de Peer Y."/>
        </authorList>
    </citation>
    <scope>NUCLEOTIDE SEQUENCE [LARGE SCALE GENOMIC DNA]</scope>
    <source>
        <strain evidence="13">cv. Finnish</strain>
    </source>
</reference>
<proteinExistence type="inferred from homology"/>
<evidence type="ECO:0000259" key="10">
    <source>
        <dbReference type="Pfam" id="PF13839"/>
    </source>
</evidence>
<evidence type="ECO:0000256" key="3">
    <source>
        <dbReference type="ARBA" id="ARBA00022692"/>
    </source>
</evidence>
<feature type="compositionally biased region" description="Basic and acidic residues" evidence="8">
    <location>
        <begin position="372"/>
        <end position="382"/>
    </location>
</feature>
<evidence type="ECO:0000256" key="6">
    <source>
        <dbReference type="ARBA" id="ARBA00023034"/>
    </source>
</evidence>
<organism evidence="12 13">
    <name type="scientific">Zostera marina</name>
    <name type="common">Eelgrass</name>
    <dbReference type="NCBI Taxonomy" id="29655"/>
    <lineage>
        <taxon>Eukaryota</taxon>
        <taxon>Viridiplantae</taxon>
        <taxon>Streptophyta</taxon>
        <taxon>Embryophyta</taxon>
        <taxon>Tracheophyta</taxon>
        <taxon>Spermatophyta</taxon>
        <taxon>Magnoliopsida</taxon>
        <taxon>Liliopsida</taxon>
        <taxon>Zosteraceae</taxon>
        <taxon>Zostera</taxon>
    </lineage>
</organism>
<keyword evidence="3 9" id="KW-0812">Transmembrane</keyword>
<dbReference type="Pfam" id="PF14416">
    <property type="entry name" value="PMR5N"/>
    <property type="match status" value="1"/>
</dbReference>
<comment type="caution">
    <text evidence="12">The sequence shown here is derived from an EMBL/GenBank/DDBJ whole genome shotgun (WGS) entry which is preliminary data.</text>
</comment>
<sequence>MVPMKFPSISILVPSAIFISVTLYSFHGYLLSSDDNNTKPLILPEDANPRDSVRKEYPGNLTSPSSPSSGGCDLYRGRWVYDPVGPLYTNSSCPVITQTQNCQDNGRPDKDYENWRWKPDHCDLPRFDPWKFLHLMRGKTLAFVGDSAEVPKNRGSKRMHRWHFQSTDTMIIRIWSSWLVHRTDDPIGLAPKDVSKIHLDKPDENFMELLASFDVVILSSGHWFAKRSAYIIDDNKIIGGQLWWPNKTQKMEVNNVQAFGISTETIVSAIANHPNYTGLTIVRSFSPDHYEGGAWNTGGSCTGVTTPATKLVINEFTNAMHKQQVEGFDRALEKAKTNNNNNNSGDKLKLMDITDAFGYRHDGHPGPYRNTDPTKRTTRGLDGRPPPQDCLHWCMPGPVDTWNELVMEIIRNEFQDPANLY</sequence>
<evidence type="ECO:0000313" key="12">
    <source>
        <dbReference type="EMBL" id="KMZ75210.1"/>
    </source>
</evidence>
<keyword evidence="6" id="KW-0333">Golgi apparatus</keyword>
<evidence type="ECO:0000313" key="13">
    <source>
        <dbReference type="Proteomes" id="UP000036987"/>
    </source>
</evidence>
<feature type="compositionally biased region" description="Polar residues" evidence="8">
    <location>
        <begin position="60"/>
        <end position="69"/>
    </location>
</feature>
<dbReference type="GO" id="GO:1990538">
    <property type="term" value="F:xylan O-acetyltransferase activity"/>
    <property type="evidence" value="ECO:0007669"/>
    <property type="project" value="UniProtKB-ARBA"/>
</dbReference>
<dbReference type="OMA" id="FNEPFGF"/>
<evidence type="ECO:0000256" key="5">
    <source>
        <dbReference type="ARBA" id="ARBA00022989"/>
    </source>
</evidence>
<gene>
    <name evidence="12" type="ORF">ZOSMA_117G00280</name>
</gene>
<evidence type="ECO:0000259" key="11">
    <source>
        <dbReference type="Pfam" id="PF14416"/>
    </source>
</evidence>
<feature type="compositionally biased region" description="Basic and acidic residues" evidence="8">
    <location>
        <begin position="47"/>
        <end position="57"/>
    </location>
</feature>
<comment type="subcellular location">
    <subcellularLocation>
        <location evidence="1">Golgi apparatus membrane</location>
        <topology evidence="1">Single-pass type II membrane protein</topology>
    </subcellularLocation>
</comment>
<feature type="region of interest" description="Disordered" evidence="8">
    <location>
        <begin position="361"/>
        <end position="386"/>
    </location>
</feature>
<keyword evidence="7 9" id="KW-0472">Membrane</keyword>
<keyword evidence="13" id="KW-1185">Reference proteome</keyword>
<dbReference type="PANTHER" id="PTHR32285">
    <property type="entry name" value="PROTEIN TRICHOME BIREFRINGENCE-LIKE 9-RELATED"/>
    <property type="match status" value="1"/>
</dbReference>
<dbReference type="InterPro" id="IPR025846">
    <property type="entry name" value="TBL_N"/>
</dbReference>
<name>A0A0K9Q432_ZOSMR</name>
<evidence type="ECO:0000256" key="4">
    <source>
        <dbReference type="ARBA" id="ARBA00022968"/>
    </source>
</evidence>
<feature type="domain" description="Trichome birefringence-like N-terminal" evidence="11">
    <location>
        <begin position="71"/>
        <end position="123"/>
    </location>
</feature>
<accession>A0A0K9Q432</accession>
<evidence type="ECO:0000256" key="7">
    <source>
        <dbReference type="ARBA" id="ARBA00023136"/>
    </source>
</evidence>
<dbReference type="GO" id="GO:0000139">
    <property type="term" value="C:Golgi membrane"/>
    <property type="evidence" value="ECO:0007669"/>
    <property type="project" value="UniProtKB-SubCell"/>
</dbReference>
<evidence type="ECO:0000256" key="8">
    <source>
        <dbReference type="SAM" id="MobiDB-lite"/>
    </source>
</evidence>
<dbReference type="AlphaFoldDB" id="A0A0K9Q432"/>
<dbReference type="InterPro" id="IPR029962">
    <property type="entry name" value="TBL"/>
</dbReference>
<protein>
    <submittedName>
        <fullName evidence="12">Protein trichome birefringence-like 18</fullName>
    </submittedName>
</protein>
<dbReference type="OrthoDB" id="630188at2759"/>
<keyword evidence="4" id="KW-0735">Signal-anchor</keyword>